<dbReference type="PANTHER" id="PTHR13847">
    <property type="entry name" value="SARCOSINE DEHYDROGENASE-RELATED"/>
    <property type="match status" value="1"/>
</dbReference>
<accession>A0A6M8BN94</accession>
<feature type="domain" description="FAD dependent oxidoreductase" evidence="2">
    <location>
        <begin position="7"/>
        <end position="376"/>
    </location>
</feature>
<dbReference type="InterPro" id="IPR036188">
    <property type="entry name" value="FAD/NAD-bd_sf"/>
</dbReference>
<evidence type="ECO:0000256" key="1">
    <source>
        <dbReference type="ARBA" id="ARBA00023002"/>
    </source>
</evidence>
<dbReference type="Pfam" id="PF01266">
    <property type="entry name" value="DAO"/>
    <property type="match status" value="1"/>
</dbReference>
<proteinExistence type="predicted"/>
<dbReference type="GO" id="GO:0016491">
    <property type="term" value="F:oxidoreductase activity"/>
    <property type="evidence" value="ECO:0007669"/>
    <property type="project" value="UniProtKB-KW"/>
</dbReference>
<dbReference type="SUPFAM" id="SSF54373">
    <property type="entry name" value="FAD-linked reductases, C-terminal domain"/>
    <property type="match status" value="1"/>
</dbReference>
<organism evidence="3 4">
    <name type="scientific">Thermoleptolyngbya sichuanensis A183</name>
    <dbReference type="NCBI Taxonomy" id="2737172"/>
    <lineage>
        <taxon>Bacteria</taxon>
        <taxon>Bacillati</taxon>
        <taxon>Cyanobacteriota</taxon>
        <taxon>Cyanophyceae</taxon>
        <taxon>Oculatellales</taxon>
        <taxon>Oculatellaceae</taxon>
        <taxon>Thermoleptolyngbya</taxon>
        <taxon>Thermoleptolyngbya sichuanensis</taxon>
    </lineage>
</organism>
<evidence type="ECO:0000259" key="2">
    <source>
        <dbReference type="Pfam" id="PF01266"/>
    </source>
</evidence>
<dbReference type="Gene3D" id="3.50.50.60">
    <property type="entry name" value="FAD/NAD(P)-binding domain"/>
    <property type="match status" value="1"/>
</dbReference>
<evidence type="ECO:0000313" key="3">
    <source>
        <dbReference type="EMBL" id="QKD84253.1"/>
    </source>
</evidence>
<reference evidence="3 4" key="1">
    <citation type="submission" date="2020-05" db="EMBL/GenBank/DDBJ databases">
        <title>Complete genome sequence of of a novel Thermoleptolyngbya strain isolated from hot springs of Ganzi, Sichuan China.</title>
        <authorList>
            <person name="Tang J."/>
            <person name="Daroch M."/>
            <person name="Li L."/>
            <person name="Waleron K."/>
            <person name="Waleron M."/>
            <person name="Waleron M."/>
        </authorList>
    </citation>
    <scope>NUCLEOTIDE SEQUENCE [LARGE SCALE GENOMIC DNA]</scope>
    <source>
        <strain evidence="3 4">PKUAC-SCTA183</strain>
    </source>
</reference>
<dbReference type="AlphaFoldDB" id="A0A6M8BN94"/>
<dbReference type="EMBL" id="CP053661">
    <property type="protein sequence ID" value="QKD84253.1"/>
    <property type="molecule type" value="Genomic_DNA"/>
</dbReference>
<name>A0A6M8BN94_9CYAN</name>
<dbReference type="InterPro" id="IPR006076">
    <property type="entry name" value="FAD-dep_OxRdtase"/>
</dbReference>
<dbReference type="KEGG" id="theu:HPC62_20580"/>
<protein>
    <submittedName>
        <fullName evidence="3">FAD-dependent oxidoreductase</fullName>
    </submittedName>
</protein>
<dbReference type="PANTHER" id="PTHR13847:SF289">
    <property type="entry name" value="GLYCINE OXIDASE"/>
    <property type="match status" value="1"/>
</dbReference>
<keyword evidence="4" id="KW-1185">Reference proteome</keyword>
<sequence length="389" mass="41542">MPTDGSRVVIVGCGVVGAAIAYELSQVNGLAITVVDRQPPARASTGAALGVLMGAISQKTRGRAWNLRQTSLRRYQQWLPELEELTGQRVSVNRQGILLLSYEADLSKWDALIRLRREQGWTLEHWAPAQVGDRCPQVSLNAVTAGIYSPQDCQIDPTALTRALVAGAAQRGVQFDFSSPVASLEFADATGQRCVGVRTVQGDRLLADWVVIASGLGTTPLLDALPLPQIDIRPVLGQAMRVKLGEPMGDRTFQPVITGNDIHVVPLGQGEYWIGATVEFPEFAEGESASSFSQANGLGAIAASPAALKTVWEGAIALCPALAQAEVQHTWSGLRPRPANRPAPVLERLSACPNVILSTGHYRNGVLLAPATAVWVRGEIEDTKGKIQG</sequence>
<dbReference type="Proteomes" id="UP000505210">
    <property type="component" value="Chromosome"/>
</dbReference>
<evidence type="ECO:0000313" key="4">
    <source>
        <dbReference type="Proteomes" id="UP000505210"/>
    </source>
</evidence>
<dbReference type="GO" id="GO:0005737">
    <property type="term" value="C:cytoplasm"/>
    <property type="evidence" value="ECO:0007669"/>
    <property type="project" value="TreeGrafter"/>
</dbReference>
<dbReference type="RefSeq" id="WP_172358299.1">
    <property type="nucleotide sequence ID" value="NZ_CP053661.1"/>
</dbReference>
<dbReference type="Gene3D" id="3.30.9.10">
    <property type="entry name" value="D-Amino Acid Oxidase, subunit A, domain 2"/>
    <property type="match status" value="1"/>
</dbReference>
<keyword evidence="1" id="KW-0560">Oxidoreductase</keyword>
<gene>
    <name evidence="3" type="ORF">HPC62_20580</name>
</gene>
<dbReference type="SUPFAM" id="SSF51905">
    <property type="entry name" value="FAD/NAD(P)-binding domain"/>
    <property type="match status" value="1"/>
</dbReference>